<sequence>MISRRSSPAASSGSKSIDDQREVLMDILNRHLDEPDECQPPVAVRGSSNAKKGNRLSDSQREKKMVQVHVRTASRSTQTHNEGPPVPPKPQRQHSRASETATSPATHTYKRPTGPEIVSLHHPSCVGLPPGWNALHDRFIAYLATHAPLDKNGRAPRHEERRERWKTNDIVRLIGERFPKLLGGYKIKANAIEMRLALLDQAGDNDYFKMGYKTYEREEWGRGI</sequence>
<dbReference type="EMBL" id="QGMG01000778">
    <property type="protein sequence ID" value="TVY51604.1"/>
    <property type="molecule type" value="Genomic_DNA"/>
</dbReference>
<evidence type="ECO:0000313" key="3">
    <source>
        <dbReference type="Proteomes" id="UP000481288"/>
    </source>
</evidence>
<proteinExistence type="predicted"/>
<evidence type="ECO:0000256" key="1">
    <source>
        <dbReference type="SAM" id="MobiDB-lite"/>
    </source>
</evidence>
<feature type="compositionally biased region" description="Low complexity" evidence="1">
    <location>
        <begin position="1"/>
        <end position="15"/>
    </location>
</feature>
<dbReference type="AlphaFoldDB" id="A0A7D8UNW8"/>
<comment type="caution">
    <text evidence="2">The sequence shown here is derived from an EMBL/GenBank/DDBJ whole genome shotgun (WGS) entry which is preliminary data.</text>
</comment>
<name>A0A7D8UNW8_9HELO</name>
<reference evidence="2 3" key="1">
    <citation type="submission" date="2018-05" db="EMBL/GenBank/DDBJ databases">
        <title>Whole genome sequencing for identification of molecular markers to develop diagnostic detection tools for the regulated plant pathogen Lachnellula willkommii.</title>
        <authorList>
            <person name="Giroux E."/>
            <person name="Bilodeau G."/>
        </authorList>
    </citation>
    <scope>NUCLEOTIDE SEQUENCE [LARGE SCALE GENOMIC DNA]</scope>
    <source>
        <strain evidence="2 3">CBS 625.97</strain>
    </source>
</reference>
<gene>
    <name evidence="2" type="ORF">LCER1_G004106</name>
</gene>
<dbReference type="Proteomes" id="UP000481288">
    <property type="component" value="Unassembled WGS sequence"/>
</dbReference>
<keyword evidence="3" id="KW-1185">Reference proteome</keyword>
<evidence type="ECO:0000313" key="2">
    <source>
        <dbReference type="EMBL" id="TVY51604.1"/>
    </source>
</evidence>
<accession>A0A7D8UNW8</accession>
<protein>
    <submittedName>
        <fullName evidence="2">Uncharacterized protein</fullName>
    </submittedName>
</protein>
<organism evidence="2 3">
    <name type="scientific">Lachnellula cervina</name>
    <dbReference type="NCBI Taxonomy" id="1316786"/>
    <lineage>
        <taxon>Eukaryota</taxon>
        <taxon>Fungi</taxon>
        <taxon>Dikarya</taxon>
        <taxon>Ascomycota</taxon>
        <taxon>Pezizomycotina</taxon>
        <taxon>Leotiomycetes</taxon>
        <taxon>Helotiales</taxon>
        <taxon>Lachnaceae</taxon>
        <taxon>Lachnellula</taxon>
    </lineage>
</organism>
<feature type="compositionally biased region" description="Basic and acidic residues" evidence="1">
    <location>
        <begin position="16"/>
        <end position="33"/>
    </location>
</feature>
<dbReference type="OrthoDB" id="5383839at2759"/>
<feature type="region of interest" description="Disordered" evidence="1">
    <location>
        <begin position="1"/>
        <end position="116"/>
    </location>
</feature>